<dbReference type="Proteomes" id="UP000314982">
    <property type="component" value="Unassembled WGS sequence"/>
</dbReference>
<keyword evidence="4" id="KW-1185">Reference proteome</keyword>
<proteinExistence type="predicted"/>
<dbReference type="AlphaFoldDB" id="A0A4W5R010"/>
<evidence type="ECO:0000259" key="2">
    <source>
        <dbReference type="Pfam" id="PF21549"/>
    </source>
</evidence>
<dbReference type="InterPro" id="IPR001214">
    <property type="entry name" value="SET_dom"/>
</dbReference>
<dbReference type="Ensembl" id="ENSHHUT00000084505.1">
    <property type="protein sequence ID" value="ENSHHUP00000081907.1"/>
    <property type="gene ID" value="ENSHHUG00000047606.1"/>
</dbReference>
<feature type="domain" description="SET" evidence="2">
    <location>
        <begin position="140"/>
        <end position="188"/>
    </location>
</feature>
<name>A0A4W5R010_9TELE</name>
<feature type="region of interest" description="Disordered" evidence="1">
    <location>
        <begin position="38"/>
        <end position="63"/>
    </location>
</feature>
<dbReference type="GeneTree" id="ENSGT00940000158211"/>
<dbReference type="Pfam" id="PF21549">
    <property type="entry name" value="PRDM2_PR"/>
    <property type="match status" value="1"/>
</dbReference>
<reference evidence="3" key="2">
    <citation type="submission" date="2025-08" db="UniProtKB">
        <authorList>
            <consortium name="Ensembl"/>
        </authorList>
    </citation>
    <scope>IDENTIFICATION</scope>
</reference>
<accession>A0A4W5R010</accession>
<reference evidence="3" key="3">
    <citation type="submission" date="2025-09" db="UniProtKB">
        <authorList>
            <consortium name="Ensembl"/>
        </authorList>
    </citation>
    <scope>IDENTIFICATION</scope>
</reference>
<dbReference type="InterPro" id="IPR046341">
    <property type="entry name" value="SET_dom_sf"/>
</dbReference>
<evidence type="ECO:0000313" key="4">
    <source>
        <dbReference type="Proteomes" id="UP000314982"/>
    </source>
</evidence>
<protein>
    <recommendedName>
        <fullName evidence="2">SET domain-containing protein</fullName>
    </recommendedName>
</protein>
<organism evidence="3 4">
    <name type="scientific">Hucho hucho</name>
    <name type="common">huchen</name>
    <dbReference type="NCBI Taxonomy" id="62062"/>
    <lineage>
        <taxon>Eukaryota</taxon>
        <taxon>Metazoa</taxon>
        <taxon>Chordata</taxon>
        <taxon>Craniata</taxon>
        <taxon>Vertebrata</taxon>
        <taxon>Euteleostomi</taxon>
        <taxon>Actinopterygii</taxon>
        <taxon>Neopterygii</taxon>
        <taxon>Teleostei</taxon>
        <taxon>Protacanthopterygii</taxon>
        <taxon>Salmoniformes</taxon>
        <taxon>Salmonidae</taxon>
        <taxon>Salmoninae</taxon>
        <taxon>Hucho</taxon>
    </lineage>
</organism>
<evidence type="ECO:0000313" key="3">
    <source>
        <dbReference type="Ensembl" id="ENSHHUP00000081907.1"/>
    </source>
</evidence>
<reference evidence="4" key="1">
    <citation type="submission" date="2018-06" db="EMBL/GenBank/DDBJ databases">
        <title>Genome assembly of Danube salmon.</title>
        <authorList>
            <person name="Macqueen D.J."/>
            <person name="Gundappa M.K."/>
        </authorList>
    </citation>
    <scope>NUCLEOTIDE SEQUENCE [LARGE SCALE GENOMIC DNA]</scope>
</reference>
<evidence type="ECO:0000256" key="1">
    <source>
        <dbReference type="SAM" id="MobiDB-lite"/>
    </source>
</evidence>
<dbReference type="Gene3D" id="2.170.270.10">
    <property type="entry name" value="SET domain"/>
    <property type="match status" value="1"/>
</dbReference>
<sequence length="194" mass="21317">MQYCSYVALSRQHCQVTAQPPLVLKIITLNDDKYNLPWSSHYTRPQQPPSGEETGPRNMGTEPPQPFLEELTEEVAFLRDCSTADTHSGEQEGLGDKTEDCKSFFMKECELHGTAYFVPDIPAPLGVPDRARHTLPSGLEVRTSGIPEAGLGVFNQGNTVPAGAHYGPYEGEITDKDRAMESGYSWVVRGGVCL</sequence>